<feature type="transmembrane region" description="Helical" evidence="1">
    <location>
        <begin position="130"/>
        <end position="148"/>
    </location>
</feature>
<dbReference type="Pfam" id="PF02681">
    <property type="entry name" value="DUF212"/>
    <property type="match status" value="1"/>
</dbReference>
<sequence length="149" mass="16460">MLLNYIIDYKFFAIPILVMLINQVIKIVLEIKHNGFSWAAISGYGGMPSSHSSLVTSLAIVIGYYKGLASAEFGIALIMAGLIIRDASGIRLQITSQSKTINKLIKELPDEQEYKFPVLGEKFGHKNIEVIIGIILSIILTSVIIWLLP</sequence>
<dbReference type="Proteomes" id="UP000230564">
    <property type="component" value="Unassembled WGS sequence"/>
</dbReference>
<accession>A0A2H0NE90</accession>
<feature type="transmembrane region" description="Helical" evidence="1">
    <location>
        <begin position="68"/>
        <end position="84"/>
    </location>
</feature>
<dbReference type="PANTHER" id="PTHR31446:SF29">
    <property type="entry name" value="ACID PHOSPHATASE_VANADIUM-DEPENDENT HALOPEROXIDASE-RELATED PROTEIN"/>
    <property type="match status" value="1"/>
</dbReference>
<gene>
    <name evidence="2" type="ORF">COV55_00525</name>
</gene>
<dbReference type="InterPro" id="IPR003832">
    <property type="entry name" value="DUF212"/>
</dbReference>
<feature type="transmembrane region" description="Helical" evidence="1">
    <location>
        <begin position="12"/>
        <end position="29"/>
    </location>
</feature>
<evidence type="ECO:0000313" key="2">
    <source>
        <dbReference type="EMBL" id="PIR07213.1"/>
    </source>
</evidence>
<keyword evidence="1" id="KW-0472">Membrane</keyword>
<organism evidence="2 3">
    <name type="scientific">Candidatus Komeilibacteria bacterium CG11_big_fil_rev_8_21_14_0_20_36_20</name>
    <dbReference type="NCBI Taxonomy" id="1974477"/>
    <lineage>
        <taxon>Bacteria</taxon>
        <taxon>Candidatus Komeiliibacteriota</taxon>
    </lineage>
</organism>
<name>A0A2H0NE90_9BACT</name>
<dbReference type="EMBL" id="PCWQ01000006">
    <property type="protein sequence ID" value="PIR07213.1"/>
    <property type="molecule type" value="Genomic_DNA"/>
</dbReference>
<dbReference type="AlphaFoldDB" id="A0A2H0NE90"/>
<reference evidence="2 3" key="1">
    <citation type="submission" date="2017-09" db="EMBL/GenBank/DDBJ databases">
        <title>Depth-based differentiation of microbial function through sediment-hosted aquifers and enrichment of novel symbionts in the deep terrestrial subsurface.</title>
        <authorList>
            <person name="Probst A.J."/>
            <person name="Ladd B."/>
            <person name="Jarett J.K."/>
            <person name="Geller-Mcgrath D.E."/>
            <person name="Sieber C.M."/>
            <person name="Emerson J.B."/>
            <person name="Anantharaman K."/>
            <person name="Thomas B.C."/>
            <person name="Malmstrom R."/>
            <person name="Stieglmeier M."/>
            <person name="Klingl A."/>
            <person name="Woyke T."/>
            <person name="Ryan C.M."/>
            <person name="Banfield J.F."/>
        </authorList>
    </citation>
    <scope>NUCLEOTIDE SEQUENCE [LARGE SCALE GENOMIC DNA]</scope>
    <source>
        <strain evidence="2">CG11_big_fil_rev_8_21_14_0_20_36_20</strain>
    </source>
</reference>
<evidence type="ECO:0000313" key="3">
    <source>
        <dbReference type="Proteomes" id="UP000230564"/>
    </source>
</evidence>
<protein>
    <submittedName>
        <fullName evidence="2">Acid phosphatase</fullName>
    </submittedName>
</protein>
<dbReference type="PANTHER" id="PTHR31446">
    <property type="entry name" value="ACID PHOSPHATASE/VANADIUM-DEPENDENT HALOPEROXIDASE-RELATED PROTEIN"/>
    <property type="match status" value="1"/>
</dbReference>
<keyword evidence="1" id="KW-1133">Transmembrane helix</keyword>
<evidence type="ECO:0000256" key="1">
    <source>
        <dbReference type="SAM" id="Phobius"/>
    </source>
</evidence>
<keyword evidence="1" id="KW-0812">Transmembrane</keyword>
<proteinExistence type="predicted"/>
<comment type="caution">
    <text evidence="2">The sequence shown here is derived from an EMBL/GenBank/DDBJ whole genome shotgun (WGS) entry which is preliminary data.</text>
</comment>